<protein>
    <recommendedName>
        <fullName evidence="19">Peptidase C80 domain-containing protein</fullName>
    </recommendedName>
</protein>
<evidence type="ECO:0000256" key="12">
    <source>
        <dbReference type="ARBA" id="ARBA00022807"/>
    </source>
</evidence>
<keyword evidence="17" id="KW-0446">Lipid-binding</keyword>
<evidence type="ECO:0000256" key="14">
    <source>
        <dbReference type="ARBA" id="ARBA00022842"/>
    </source>
</evidence>
<dbReference type="GO" id="GO:0006508">
    <property type="term" value="P:proteolysis"/>
    <property type="evidence" value="ECO:0007669"/>
    <property type="project" value="UniProtKB-KW"/>
</dbReference>
<evidence type="ECO:0000256" key="16">
    <source>
        <dbReference type="ARBA" id="ARBA00023026"/>
    </source>
</evidence>
<dbReference type="PROSITE" id="PS51771">
    <property type="entry name" value="CGT_MARTX_CPD"/>
    <property type="match status" value="1"/>
</dbReference>
<keyword evidence="5" id="KW-0964">Secreted</keyword>
<keyword evidence="12" id="KW-0788">Thiol protease</keyword>
<evidence type="ECO:0000313" key="20">
    <source>
        <dbReference type="EMBL" id="KAJ8386503.1"/>
    </source>
</evidence>
<evidence type="ECO:0000256" key="9">
    <source>
        <dbReference type="ARBA" id="ARBA00022723"/>
    </source>
</evidence>
<dbReference type="Pfam" id="PF11713">
    <property type="entry name" value="Peptidase_C80"/>
    <property type="match status" value="1"/>
</dbReference>
<reference evidence="20" key="1">
    <citation type="journal article" date="2023" name="Science">
        <title>Genome structures resolve the early diversification of teleost fishes.</title>
        <authorList>
            <person name="Parey E."/>
            <person name="Louis A."/>
            <person name="Montfort J."/>
            <person name="Bouchez O."/>
            <person name="Roques C."/>
            <person name="Iampietro C."/>
            <person name="Lluch J."/>
            <person name="Castinel A."/>
            <person name="Donnadieu C."/>
            <person name="Desvignes T."/>
            <person name="Floi Bucao C."/>
            <person name="Jouanno E."/>
            <person name="Wen M."/>
            <person name="Mejri S."/>
            <person name="Dirks R."/>
            <person name="Jansen H."/>
            <person name="Henkel C."/>
            <person name="Chen W.J."/>
            <person name="Zahm M."/>
            <person name="Cabau C."/>
            <person name="Klopp C."/>
            <person name="Thompson A.W."/>
            <person name="Robinson-Rechavi M."/>
            <person name="Braasch I."/>
            <person name="Lecointre G."/>
            <person name="Bobe J."/>
            <person name="Postlethwait J.H."/>
            <person name="Berthelot C."/>
            <person name="Roest Crollius H."/>
            <person name="Guiguen Y."/>
        </authorList>
    </citation>
    <scope>NUCLEOTIDE SEQUENCE</scope>
    <source>
        <strain evidence="20">NC1722</strain>
    </source>
</reference>
<sequence>MPPHGQQVGVAGTHSTSYDHQSIVVLEDDPVVKESAASLYEKHCSVSTLLSYQKGALRVIRGSRTRLTRHSRLVLVGHGSRGGDGAARLGGYRAEEVAGVVGAMETEDGQVGAVSLVGCELGKDLSFATRLLRSLRSIGVGTKLHLHRSALSITRSGEKVTRDWGDGAPVWRQGDARNKVIAWLDGTGNLLTRAEGSQRGRVLPQYQGRALNVELAEWPTHPQMFVPEELRVKYTSIDCLEGLTWSMFFEENEKSRAPDFTPDKSQANSTIMWLSGQEPAGDRPIKHIVTILDLVREIRYVAKDNVNDDLYYVLNDCVYKVEKLTLYVSIAGKYTDAYDQDEAQRQGLKASEFNAFCRETFQLGQCQGAGGGCERWGRYFVAAVFSESVRNFRTFSLFLMSVVACEVSRFRGPGERICAAFVGEDHPMVGEGTWLERDKRGFYGCSLSSADGRVRQDKLAWLEQVLRKENALFARANADMASVYGEREDAELDVFGKVKVVNLYAFSSFIEYFRGTNEGRKLSRGCVSHQ</sequence>
<keyword evidence="6" id="KW-0800">Toxin</keyword>
<dbReference type="AlphaFoldDB" id="A0AAD7W7R7"/>
<dbReference type="InterPro" id="IPR020974">
    <property type="entry name" value="CPD_dom"/>
</dbReference>
<dbReference type="GO" id="GO:0090729">
    <property type="term" value="F:toxin activity"/>
    <property type="evidence" value="ECO:0007669"/>
    <property type="project" value="UniProtKB-KW"/>
</dbReference>
<proteinExistence type="predicted"/>
<keyword evidence="18" id="KW-0472">Membrane</keyword>
<gene>
    <name evidence="20" type="ORF">AAFF_G00169730</name>
</gene>
<evidence type="ECO:0000256" key="5">
    <source>
        <dbReference type="ARBA" id="ARBA00022525"/>
    </source>
</evidence>
<dbReference type="GO" id="GO:0008234">
    <property type="term" value="F:cysteine-type peptidase activity"/>
    <property type="evidence" value="ECO:0007669"/>
    <property type="project" value="UniProtKB-KW"/>
</dbReference>
<dbReference type="EMBL" id="JAINUG010000227">
    <property type="protein sequence ID" value="KAJ8386503.1"/>
    <property type="molecule type" value="Genomic_DNA"/>
</dbReference>
<feature type="domain" description="Peptidase C80" evidence="19">
    <location>
        <begin position="9"/>
        <end position="183"/>
    </location>
</feature>
<evidence type="ECO:0000256" key="17">
    <source>
        <dbReference type="ARBA" id="ARBA00023121"/>
    </source>
</evidence>
<keyword evidence="7" id="KW-0645">Protease</keyword>
<dbReference type="InterPro" id="IPR038383">
    <property type="entry name" value="CPD_dom_sf"/>
</dbReference>
<evidence type="ECO:0000259" key="19">
    <source>
        <dbReference type="PROSITE" id="PS51771"/>
    </source>
</evidence>
<evidence type="ECO:0000256" key="3">
    <source>
        <dbReference type="ARBA" id="ARBA00004551"/>
    </source>
</evidence>
<organism evidence="20 21">
    <name type="scientific">Aldrovandia affinis</name>
    <dbReference type="NCBI Taxonomy" id="143900"/>
    <lineage>
        <taxon>Eukaryota</taxon>
        <taxon>Metazoa</taxon>
        <taxon>Chordata</taxon>
        <taxon>Craniata</taxon>
        <taxon>Vertebrata</taxon>
        <taxon>Euteleostomi</taxon>
        <taxon>Actinopterygii</taxon>
        <taxon>Neopterygii</taxon>
        <taxon>Teleostei</taxon>
        <taxon>Notacanthiformes</taxon>
        <taxon>Halosauridae</taxon>
        <taxon>Aldrovandia</taxon>
    </lineage>
</organism>
<dbReference type="CDD" id="cd20500">
    <property type="entry name" value="Peptidase_C80"/>
    <property type="match status" value="1"/>
</dbReference>
<evidence type="ECO:0000256" key="7">
    <source>
        <dbReference type="ARBA" id="ARBA00022670"/>
    </source>
</evidence>
<evidence type="ECO:0000256" key="2">
    <source>
        <dbReference type="ARBA" id="ARBA00004340"/>
    </source>
</evidence>
<evidence type="ECO:0000256" key="8">
    <source>
        <dbReference type="ARBA" id="ARBA00022679"/>
    </source>
</evidence>
<evidence type="ECO:0000256" key="6">
    <source>
        <dbReference type="ARBA" id="ARBA00022656"/>
    </source>
</evidence>
<keyword evidence="10" id="KW-0677">Repeat</keyword>
<dbReference type="GO" id="GO:0005576">
    <property type="term" value="C:extracellular region"/>
    <property type="evidence" value="ECO:0007669"/>
    <property type="project" value="UniProtKB-SubCell"/>
</dbReference>
<dbReference type="GO" id="GO:0046872">
    <property type="term" value="F:metal ion binding"/>
    <property type="evidence" value="ECO:0007669"/>
    <property type="project" value="UniProtKB-KW"/>
</dbReference>
<name>A0AAD7W7R7_9TELE</name>
<keyword evidence="11" id="KW-0378">Hydrolase</keyword>
<dbReference type="GO" id="GO:0008289">
    <property type="term" value="F:lipid binding"/>
    <property type="evidence" value="ECO:0007669"/>
    <property type="project" value="UniProtKB-KW"/>
</dbReference>
<keyword evidence="13" id="KW-0068">Autocatalytic cleavage</keyword>
<comment type="cofactor">
    <cofactor evidence="1">
        <name>Mg(2+)</name>
        <dbReference type="ChEBI" id="CHEBI:18420"/>
    </cofactor>
</comment>
<accession>A0AAD7W7R7</accession>
<keyword evidence="8" id="KW-0808">Transferase</keyword>
<keyword evidence="9" id="KW-0479">Metal-binding</keyword>
<evidence type="ECO:0000256" key="11">
    <source>
        <dbReference type="ARBA" id="ARBA00022801"/>
    </source>
</evidence>
<comment type="caution">
    <text evidence="20">The sequence shown here is derived from an EMBL/GenBank/DDBJ whole genome shotgun (WGS) entry which is preliminary data.</text>
</comment>
<keyword evidence="14" id="KW-0460">Magnesium</keyword>
<dbReference type="GO" id="GO:0043657">
    <property type="term" value="C:host cell"/>
    <property type="evidence" value="ECO:0007669"/>
    <property type="project" value="UniProtKB-SubCell"/>
</dbReference>
<keyword evidence="16" id="KW-0843">Virulence</keyword>
<evidence type="ECO:0000313" key="21">
    <source>
        <dbReference type="Proteomes" id="UP001221898"/>
    </source>
</evidence>
<dbReference type="GO" id="GO:0016740">
    <property type="term" value="F:transferase activity"/>
    <property type="evidence" value="ECO:0007669"/>
    <property type="project" value="UniProtKB-KW"/>
</dbReference>
<keyword evidence="15" id="KW-1043">Host membrane</keyword>
<evidence type="ECO:0000256" key="10">
    <source>
        <dbReference type="ARBA" id="ARBA00022737"/>
    </source>
</evidence>
<evidence type="ECO:0000256" key="1">
    <source>
        <dbReference type="ARBA" id="ARBA00001946"/>
    </source>
</evidence>
<evidence type="ECO:0000256" key="4">
    <source>
        <dbReference type="ARBA" id="ARBA00004613"/>
    </source>
</evidence>
<evidence type="ECO:0000256" key="15">
    <source>
        <dbReference type="ARBA" id="ARBA00022870"/>
    </source>
</evidence>
<comment type="subcellular location">
    <subcellularLocation>
        <location evidence="2">Host cell</location>
    </subcellularLocation>
    <subcellularLocation>
        <location evidence="3">Host membrane</location>
    </subcellularLocation>
    <subcellularLocation>
        <location evidence="4">Secreted</location>
    </subcellularLocation>
</comment>
<keyword evidence="21" id="KW-1185">Reference proteome</keyword>
<dbReference type="Proteomes" id="UP001221898">
    <property type="component" value="Unassembled WGS sequence"/>
</dbReference>
<evidence type="ECO:0000256" key="13">
    <source>
        <dbReference type="ARBA" id="ARBA00022813"/>
    </source>
</evidence>
<evidence type="ECO:0000256" key="18">
    <source>
        <dbReference type="ARBA" id="ARBA00023136"/>
    </source>
</evidence>
<dbReference type="Gene3D" id="3.40.50.11050">
    <property type="match status" value="1"/>
</dbReference>